<dbReference type="SMART" id="SM00225">
    <property type="entry name" value="BTB"/>
    <property type="match status" value="1"/>
</dbReference>
<dbReference type="PROSITE" id="PS50097">
    <property type="entry name" value="BTB"/>
    <property type="match status" value="1"/>
</dbReference>
<dbReference type="Pfam" id="PF00651">
    <property type="entry name" value="BTB"/>
    <property type="match status" value="1"/>
</dbReference>
<keyword evidence="2" id="KW-1185">Reference proteome</keyword>
<organism evidence="2 3">
    <name type="scientific">Meloidogyne incognita</name>
    <name type="common">Southern root-knot nematode worm</name>
    <name type="synonym">Oxyuris incognita</name>
    <dbReference type="NCBI Taxonomy" id="6306"/>
    <lineage>
        <taxon>Eukaryota</taxon>
        <taxon>Metazoa</taxon>
        <taxon>Ecdysozoa</taxon>
        <taxon>Nematoda</taxon>
        <taxon>Chromadorea</taxon>
        <taxon>Rhabditida</taxon>
        <taxon>Tylenchina</taxon>
        <taxon>Tylenchomorpha</taxon>
        <taxon>Tylenchoidea</taxon>
        <taxon>Meloidogynidae</taxon>
        <taxon>Meloidogyninae</taxon>
        <taxon>Meloidogyne</taxon>
        <taxon>Meloidogyne incognita group</taxon>
    </lineage>
</organism>
<dbReference type="PANTHER" id="PTHR24413">
    <property type="entry name" value="SPECKLE-TYPE POZ PROTEIN"/>
    <property type="match status" value="1"/>
</dbReference>
<accession>A0A914N8X9</accession>
<evidence type="ECO:0000313" key="2">
    <source>
        <dbReference type="Proteomes" id="UP000887563"/>
    </source>
</evidence>
<evidence type="ECO:0000259" key="1">
    <source>
        <dbReference type="PROSITE" id="PS50097"/>
    </source>
</evidence>
<dbReference type="Gene3D" id="3.30.710.10">
    <property type="entry name" value="Potassium Channel Kv1.1, Chain A"/>
    <property type="match status" value="1"/>
</dbReference>
<dbReference type="SUPFAM" id="SSF54695">
    <property type="entry name" value="POZ domain"/>
    <property type="match status" value="1"/>
</dbReference>
<evidence type="ECO:0000313" key="3">
    <source>
        <dbReference type="WBParaSite" id="Minc3s04685g36806"/>
    </source>
</evidence>
<protein>
    <submittedName>
        <fullName evidence="3">BTB domain-containing protein</fullName>
    </submittedName>
</protein>
<dbReference type="WBParaSite" id="Minc3s04685g36806">
    <property type="protein sequence ID" value="Minc3s04685g36806"/>
    <property type="gene ID" value="Minc3s04685g36806"/>
</dbReference>
<dbReference type="Proteomes" id="UP000887563">
    <property type="component" value="Unplaced"/>
</dbReference>
<dbReference type="CDD" id="cd18186">
    <property type="entry name" value="BTB_POZ_ZBTB_KLHL-like"/>
    <property type="match status" value="1"/>
</dbReference>
<dbReference type="InterPro" id="IPR011333">
    <property type="entry name" value="SKP1/BTB/POZ_sf"/>
</dbReference>
<feature type="domain" description="BTB" evidence="1">
    <location>
        <begin position="75"/>
        <end position="143"/>
    </location>
</feature>
<reference evidence="3" key="1">
    <citation type="submission" date="2022-11" db="UniProtKB">
        <authorList>
            <consortium name="WormBaseParasite"/>
        </authorList>
    </citation>
    <scope>IDENTIFICATION</scope>
</reference>
<dbReference type="InterPro" id="IPR000210">
    <property type="entry name" value="BTB/POZ_dom"/>
</dbReference>
<name>A0A914N8X9_MELIC</name>
<sequence>MTIYGPNSTTFGHKTETDKSNINLEKICHADGSILLYCEVEFVPHNIKCENNQISIYQIEKRNLLEDLFLDRTLSDFVIKIGDEKINVHRCILAQNSNVFLTMFKQKDMIEAKNGELEILDSSPECFKAMIEYFYLGQINSSNLLENNIDELYALANKYEVYSLMYKCENIMASNIGRINKNKIPYMLK</sequence>
<dbReference type="AlphaFoldDB" id="A0A914N8X9"/>
<proteinExistence type="predicted"/>